<evidence type="ECO:0000256" key="3">
    <source>
        <dbReference type="ARBA" id="ARBA00022801"/>
    </source>
</evidence>
<evidence type="ECO:0000313" key="10">
    <source>
        <dbReference type="Proteomes" id="UP000776700"/>
    </source>
</evidence>
<accession>A0A921N286</accession>
<dbReference type="EMBL" id="DYUB01000308">
    <property type="protein sequence ID" value="HJG97395.1"/>
    <property type="molecule type" value="Genomic_DNA"/>
</dbReference>
<keyword evidence="1" id="KW-0547">Nucleotide-binding</keyword>
<dbReference type="Proteomes" id="UP000776700">
    <property type="component" value="Unassembled WGS sequence"/>
</dbReference>
<evidence type="ECO:0000256" key="7">
    <source>
        <dbReference type="ARBA" id="ARBA00023204"/>
    </source>
</evidence>
<proteinExistence type="predicted"/>
<name>A0A921N286_9FIRM</name>
<keyword evidence="4" id="KW-0347">Helicase</keyword>
<evidence type="ECO:0000256" key="2">
    <source>
        <dbReference type="ARBA" id="ARBA00022763"/>
    </source>
</evidence>
<dbReference type="GO" id="GO:0004386">
    <property type="term" value="F:helicase activity"/>
    <property type="evidence" value="ECO:0007669"/>
    <property type="project" value="UniProtKB-KW"/>
</dbReference>
<keyword evidence="6" id="KW-0238">DNA-binding</keyword>
<keyword evidence="2" id="KW-0227">DNA damage</keyword>
<reference evidence="9" key="1">
    <citation type="journal article" date="2021" name="PeerJ">
        <title>Extensive microbial diversity within the chicken gut microbiome revealed by metagenomics and culture.</title>
        <authorList>
            <person name="Gilroy R."/>
            <person name="Ravi A."/>
            <person name="Getino M."/>
            <person name="Pursley I."/>
            <person name="Horton D.L."/>
            <person name="Alikhan N.F."/>
            <person name="Baker D."/>
            <person name="Gharbi K."/>
            <person name="Hall N."/>
            <person name="Watson M."/>
            <person name="Adriaenssens E.M."/>
            <person name="Foster-Nyarko E."/>
            <person name="Jarju S."/>
            <person name="Secka A."/>
            <person name="Antonio M."/>
            <person name="Oren A."/>
            <person name="Chaudhuri R.R."/>
            <person name="La Ragione R."/>
            <person name="Hildebrand F."/>
            <person name="Pallen M.J."/>
        </authorList>
    </citation>
    <scope>NUCLEOTIDE SEQUENCE</scope>
    <source>
        <strain evidence="9">1277</strain>
    </source>
</reference>
<reference evidence="9" key="2">
    <citation type="submission" date="2021-09" db="EMBL/GenBank/DDBJ databases">
        <authorList>
            <person name="Gilroy R."/>
        </authorList>
    </citation>
    <scope>NUCLEOTIDE SEQUENCE</scope>
    <source>
        <strain evidence="9">1277</strain>
    </source>
</reference>
<dbReference type="InterPro" id="IPR038726">
    <property type="entry name" value="PDDEXK_AddAB-type"/>
</dbReference>
<dbReference type="GO" id="GO:0005524">
    <property type="term" value="F:ATP binding"/>
    <property type="evidence" value="ECO:0007669"/>
    <property type="project" value="UniProtKB-KW"/>
</dbReference>
<evidence type="ECO:0000259" key="8">
    <source>
        <dbReference type="Pfam" id="PF12705"/>
    </source>
</evidence>
<keyword evidence="7" id="KW-0234">DNA repair</keyword>
<dbReference type="Pfam" id="PF12705">
    <property type="entry name" value="PDDEXK_1"/>
    <property type="match status" value="1"/>
</dbReference>
<comment type="caution">
    <text evidence="9">The sequence shown here is derived from an EMBL/GenBank/DDBJ whole genome shotgun (WGS) entry which is preliminary data.</text>
</comment>
<gene>
    <name evidence="9" type="ORF">K8V90_09860</name>
</gene>
<dbReference type="GO" id="GO:0003677">
    <property type="term" value="F:DNA binding"/>
    <property type="evidence" value="ECO:0007669"/>
    <property type="project" value="UniProtKB-KW"/>
</dbReference>
<dbReference type="GO" id="GO:0016787">
    <property type="term" value="F:hydrolase activity"/>
    <property type="evidence" value="ECO:0007669"/>
    <property type="project" value="UniProtKB-KW"/>
</dbReference>
<dbReference type="AlphaFoldDB" id="A0A921N286"/>
<dbReference type="Gene3D" id="3.90.320.10">
    <property type="match status" value="1"/>
</dbReference>
<feature type="domain" description="PD-(D/E)XK endonuclease-like" evidence="8">
    <location>
        <begin position="23"/>
        <end position="247"/>
    </location>
</feature>
<evidence type="ECO:0000256" key="6">
    <source>
        <dbReference type="ARBA" id="ARBA00023125"/>
    </source>
</evidence>
<evidence type="ECO:0000313" key="9">
    <source>
        <dbReference type="EMBL" id="HJG97395.1"/>
    </source>
</evidence>
<keyword evidence="5" id="KW-0067">ATP-binding</keyword>
<sequence>MGRLSKNKLNKIKEQYGVETIYSFSRYNSYLTDPYSYLLTYIKHVPQIENGSIYSKSGTMCHEILQDFLEGKIEYNDMIDKYEEGLFELNNEGYVYAKNDKNMNDNIANKYENSIRHFFMNYKPLDCKWLIEKPILIKVGRFIFVGYIDMITKINDTYVIEDIKTSTIYTGEKKKKESAQLLLYSLGVSQKFNVPLDKIRARWNFIKYTTVEIDLKTIDKNTKKNKIKTKDCVRSQWVKDVSGDVRKWLKIEGYDELVVEDILQNCIRDNSLDGVPNIKQHFRLSDCYVDVDLSQENIDELSDKIIKTLTEVEDKTETTREYLEIVSNSDDDEEIKHFEKLIDDMWWSKVDKSSEYYYWNLCNYDKSVHKPWKQYLDDCNMFKKDLNIEEDDDGFNW</sequence>
<evidence type="ECO:0000256" key="1">
    <source>
        <dbReference type="ARBA" id="ARBA00022741"/>
    </source>
</evidence>
<evidence type="ECO:0000256" key="4">
    <source>
        <dbReference type="ARBA" id="ARBA00022806"/>
    </source>
</evidence>
<dbReference type="InterPro" id="IPR011604">
    <property type="entry name" value="PDDEXK-like_dom_sf"/>
</dbReference>
<dbReference type="GO" id="GO:0006281">
    <property type="term" value="P:DNA repair"/>
    <property type="evidence" value="ECO:0007669"/>
    <property type="project" value="UniProtKB-KW"/>
</dbReference>
<keyword evidence="3" id="KW-0378">Hydrolase</keyword>
<evidence type="ECO:0000256" key="5">
    <source>
        <dbReference type="ARBA" id="ARBA00022840"/>
    </source>
</evidence>
<protein>
    <submittedName>
        <fullName evidence="9">PD-(D/E)XK nuclease family protein</fullName>
    </submittedName>
</protein>
<organism evidence="9 10">
    <name type="scientific">Romboutsia timonensis</name>
    <dbReference type="NCBI Taxonomy" id="1776391"/>
    <lineage>
        <taxon>Bacteria</taxon>
        <taxon>Bacillati</taxon>
        <taxon>Bacillota</taxon>
        <taxon>Clostridia</taxon>
        <taxon>Peptostreptococcales</taxon>
        <taxon>Peptostreptococcaceae</taxon>
        <taxon>Romboutsia</taxon>
    </lineage>
</organism>